<evidence type="ECO:0000256" key="1">
    <source>
        <dbReference type="SAM" id="MobiDB-lite"/>
    </source>
</evidence>
<dbReference type="EMBL" id="JAOTPV010000027">
    <property type="protein sequence ID" value="KAJ4470202.1"/>
    <property type="molecule type" value="Genomic_DNA"/>
</dbReference>
<gene>
    <name evidence="2" type="ORF">J3R30DRAFT_3539506</name>
</gene>
<dbReference type="AlphaFoldDB" id="A0A9W9A0K4"/>
<reference evidence="2" key="1">
    <citation type="submission" date="2022-08" db="EMBL/GenBank/DDBJ databases">
        <title>A Global Phylogenomic Analysis of the Shiitake Genus Lentinula.</title>
        <authorList>
            <consortium name="DOE Joint Genome Institute"/>
            <person name="Sierra-Patev S."/>
            <person name="Min B."/>
            <person name="Naranjo-Ortiz M."/>
            <person name="Looney B."/>
            <person name="Konkel Z."/>
            <person name="Slot J.C."/>
            <person name="Sakamoto Y."/>
            <person name="Steenwyk J.L."/>
            <person name="Rokas A."/>
            <person name="Carro J."/>
            <person name="Camarero S."/>
            <person name="Ferreira P."/>
            <person name="Molpeceres G."/>
            <person name="Ruiz-Duenas F.J."/>
            <person name="Serrano A."/>
            <person name="Henrissat B."/>
            <person name="Drula E."/>
            <person name="Hughes K.W."/>
            <person name="Mata J.L."/>
            <person name="Ishikawa N.K."/>
            <person name="Vargas-Isla R."/>
            <person name="Ushijima S."/>
            <person name="Smith C.A."/>
            <person name="Ahrendt S."/>
            <person name="Andreopoulos W."/>
            <person name="He G."/>
            <person name="Labutti K."/>
            <person name="Lipzen A."/>
            <person name="Ng V."/>
            <person name="Riley R."/>
            <person name="Sandor L."/>
            <person name="Barry K."/>
            <person name="Martinez A.T."/>
            <person name="Xiao Y."/>
            <person name="Gibbons J.G."/>
            <person name="Terashima K."/>
            <person name="Grigoriev I.V."/>
            <person name="Hibbett D.S."/>
        </authorList>
    </citation>
    <scope>NUCLEOTIDE SEQUENCE</scope>
    <source>
        <strain evidence="2">JLM2183</strain>
    </source>
</reference>
<comment type="caution">
    <text evidence="2">The sequence shown here is derived from an EMBL/GenBank/DDBJ whole genome shotgun (WGS) entry which is preliminary data.</text>
</comment>
<organism evidence="2 3">
    <name type="scientific">Lentinula aciculospora</name>
    <dbReference type="NCBI Taxonomy" id="153920"/>
    <lineage>
        <taxon>Eukaryota</taxon>
        <taxon>Fungi</taxon>
        <taxon>Dikarya</taxon>
        <taxon>Basidiomycota</taxon>
        <taxon>Agaricomycotina</taxon>
        <taxon>Agaricomycetes</taxon>
        <taxon>Agaricomycetidae</taxon>
        <taxon>Agaricales</taxon>
        <taxon>Marasmiineae</taxon>
        <taxon>Omphalotaceae</taxon>
        <taxon>Lentinula</taxon>
    </lineage>
</organism>
<dbReference type="Proteomes" id="UP001150266">
    <property type="component" value="Unassembled WGS sequence"/>
</dbReference>
<evidence type="ECO:0000313" key="2">
    <source>
        <dbReference type="EMBL" id="KAJ4470202.1"/>
    </source>
</evidence>
<dbReference type="OrthoDB" id="2985428at2759"/>
<proteinExistence type="predicted"/>
<feature type="region of interest" description="Disordered" evidence="1">
    <location>
        <begin position="107"/>
        <end position="154"/>
    </location>
</feature>
<evidence type="ECO:0000313" key="3">
    <source>
        <dbReference type="Proteomes" id="UP001150266"/>
    </source>
</evidence>
<feature type="compositionally biased region" description="Polar residues" evidence="1">
    <location>
        <begin position="119"/>
        <end position="128"/>
    </location>
</feature>
<accession>A0A9W9A0K4</accession>
<keyword evidence="3" id="KW-1185">Reference proteome</keyword>
<name>A0A9W9A0K4_9AGAR</name>
<sequence length="335" mass="36393">MDNFTANASTESLICTQYLSLPGRDSAPASPMSSTFFDANLIARSISPVPSNYAVYTRSRPTSTGSSVLDFQSFSPLPTTRLDAAVVNTSLINQIASDLDVGERCLSNQKSSPLDDKASLTSKQTTRSKAVRRSDVVEPITEGGQERRDGVPDIQEQVEKKGRKFLPKFFRRALSSSGALNAQILDRNTVPTKLEPCPLAPSGRANTTPAFVHSSVSKGKGKAHSVFRFRQKGDLSPSKPVHTPPPFVLADDTAQRAERRRQVRRSGSFAGFSTVTLAPASPLIFQREGLFSNTYTHPIHAVVDGDEDELDPLTLEATTLSAHIGQVWAYAEDEI</sequence>
<protein>
    <submittedName>
        <fullName evidence="2">Uncharacterized protein</fullName>
    </submittedName>
</protein>